<dbReference type="PROSITE" id="PS50054">
    <property type="entry name" value="TYR_PHOSPHATASE_DUAL"/>
    <property type="match status" value="1"/>
</dbReference>
<dbReference type="EMBL" id="KY931679">
    <property type="protein sequence ID" value="AWN00230.1"/>
    <property type="molecule type" value="Genomic_DNA"/>
</dbReference>
<proteinExistence type="predicted"/>
<name>A0A3G1QTF8_9ZZZZ</name>
<dbReference type="InterPro" id="IPR020422">
    <property type="entry name" value="TYR_PHOSPHATASE_DUAL_dom"/>
</dbReference>
<dbReference type="InterPro" id="IPR050561">
    <property type="entry name" value="PTP"/>
</dbReference>
<keyword evidence="1" id="KW-0378">Hydrolase</keyword>
<organism evidence="4">
    <name type="scientific">uncultured organism</name>
    <dbReference type="NCBI Taxonomy" id="155900"/>
    <lineage>
        <taxon>unclassified sequences</taxon>
        <taxon>environmental samples</taxon>
    </lineage>
</organism>
<dbReference type="PANTHER" id="PTHR23339">
    <property type="entry name" value="TYROSINE SPECIFIC PROTEIN PHOSPHATASE AND DUAL SPECIFICITY PROTEIN PHOSPHATASE"/>
    <property type="match status" value="1"/>
</dbReference>
<dbReference type="AlphaFoldDB" id="A0A3G1QTF8"/>
<dbReference type="Pfam" id="PF22741">
    <property type="entry name" value="PTP-NADK"/>
    <property type="match status" value="1"/>
</dbReference>
<dbReference type="PROSITE" id="PS00383">
    <property type="entry name" value="TYR_PHOSPHATASE_1"/>
    <property type="match status" value="1"/>
</dbReference>
<dbReference type="PROSITE" id="PS50056">
    <property type="entry name" value="TYR_PHOSPHATASE_2"/>
    <property type="match status" value="1"/>
</dbReference>
<dbReference type="InterPro" id="IPR055214">
    <property type="entry name" value="PTP-NADK"/>
</dbReference>
<evidence type="ECO:0000313" key="4">
    <source>
        <dbReference type="EMBL" id="AWN00230.1"/>
    </source>
</evidence>
<dbReference type="SUPFAM" id="SSF52799">
    <property type="entry name" value="(Phosphotyrosine protein) phosphatases II"/>
    <property type="match status" value="1"/>
</dbReference>
<dbReference type="InterPro" id="IPR000387">
    <property type="entry name" value="Tyr_Pase_dom"/>
</dbReference>
<evidence type="ECO:0000256" key="1">
    <source>
        <dbReference type="ARBA" id="ARBA00022801"/>
    </source>
</evidence>
<dbReference type="Gene3D" id="3.90.190.10">
    <property type="entry name" value="Protein tyrosine phosphatase superfamily"/>
    <property type="match status" value="1"/>
</dbReference>
<reference evidence="4" key="1">
    <citation type="submission" date="2017-04" db="EMBL/GenBank/DDBJ databases">
        <title>Identification of novel phosphatase/phytase genes by screening of metagenomic libraries derived from soil samples.</title>
        <authorList>
            <person name="Castillo Villamizar G.A."/>
            <person name="Nacke H."/>
            <person name="Bohning M."/>
            <person name="Gullans E."/>
            <person name="Keiser K."/>
            <person name="Daniel R."/>
        </authorList>
    </citation>
    <scope>NUCLEOTIDE SEQUENCE</scope>
</reference>
<dbReference type="InterPro" id="IPR029021">
    <property type="entry name" value="Prot-tyrosine_phosphatase-like"/>
</dbReference>
<sequence length="229" mass="24791">MIRTRPRIIALTGLVFAAMLFSAVQTARAQTSGQTSEKLQGLPNWGRVTDTLYRGGQPASVGFKALQQMGVGIVVNFRDEHGEISSEQREVESLGLKYVSIPWSGSDEPSDAQVVQFLDLVRANPTAKIFVHCKRGADRTGVMVAAYRIAMQHKTVSDAVLEMHQFHYDHFFLPQLERYVKALPESLSGKAIFSAYAPVSSAPSVPAVALPVALSAPHAAASTPSTLAR</sequence>
<protein>
    <submittedName>
        <fullName evidence="4">Uncharacterized protein</fullName>
    </submittedName>
</protein>
<accession>A0A3G1QTF8</accession>
<feature type="domain" description="Tyrosine specific protein phosphatases" evidence="3">
    <location>
        <begin position="115"/>
        <end position="165"/>
    </location>
</feature>
<evidence type="ECO:0000259" key="3">
    <source>
        <dbReference type="PROSITE" id="PS50056"/>
    </source>
</evidence>
<dbReference type="InterPro" id="IPR016130">
    <property type="entry name" value="Tyr_Pase_AS"/>
</dbReference>
<feature type="domain" description="Tyrosine-protein phosphatase" evidence="2">
    <location>
        <begin position="44"/>
        <end position="192"/>
    </location>
</feature>
<dbReference type="GO" id="GO:0016787">
    <property type="term" value="F:hydrolase activity"/>
    <property type="evidence" value="ECO:0007669"/>
    <property type="project" value="UniProtKB-KW"/>
</dbReference>
<evidence type="ECO:0000259" key="2">
    <source>
        <dbReference type="PROSITE" id="PS50054"/>
    </source>
</evidence>